<dbReference type="AlphaFoldDB" id="G9ZFS3"/>
<proteinExistence type="predicted"/>
<reference evidence="1 2" key="1">
    <citation type="submission" date="2011-08" db="EMBL/GenBank/DDBJ databases">
        <authorList>
            <person name="Weinstock G."/>
            <person name="Sodergren E."/>
            <person name="Clifton S."/>
            <person name="Fulton L."/>
            <person name="Fulton B."/>
            <person name="Courtney L."/>
            <person name="Fronick C."/>
            <person name="Harrison M."/>
            <person name="Strong C."/>
            <person name="Farmer C."/>
            <person name="Delahaunty K."/>
            <person name="Markovic C."/>
            <person name="Hall O."/>
            <person name="Minx P."/>
            <person name="Tomlinson C."/>
            <person name="Mitreva M."/>
            <person name="Hou S."/>
            <person name="Chen J."/>
            <person name="Wollam A."/>
            <person name="Pepin K.H."/>
            <person name="Johnson M."/>
            <person name="Bhonagiri V."/>
            <person name="Zhang X."/>
            <person name="Suruliraj S."/>
            <person name="Warren W."/>
            <person name="Chinwalla A."/>
            <person name="Mardis E.R."/>
            <person name="Wilson R.K."/>
        </authorList>
    </citation>
    <scope>NUCLEOTIDE SEQUENCE [LARGE SCALE GENOMIC DNA]</scope>
    <source>
        <strain evidence="1 2">F0432</strain>
    </source>
</reference>
<dbReference type="Proteomes" id="UP000004750">
    <property type="component" value="Unassembled WGS sequence"/>
</dbReference>
<protein>
    <submittedName>
        <fullName evidence="1">Uncharacterized protein</fullName>
    </submittedName>
</protein>
<comment type="caution">
    <text evidence="1">The sequence shown here is derived from an EMBL/GenBank/DDBJ whole genome shotgun (WGS) entry which is preliminary data.</text>
</comment>
<dbReference type="EMBL" id="AGCM01000088">
    <property type="protein sequence ID" value="EHM53765.1"/>
    <property type="molecule type" value="Genomic_DNA"/>
</dbReference>
<gene>
    <name evidence="1" type="ORF">HMPREF9080_01575</name>
</gene>
<evidence type="ECO:0000313" key="2">
    <source>
        <dbReference type="Proteomes" id="UP000004750"/>
    </source>
</evidence>
<dbReference type="HOGENOM" id="CLU_3181595_0_0_6"/>
<evidence type="ECO:0000313" key="1">
    <source>
        <dbReference type="EMBL" id="EHM53765.1"/>
    </source>
</evidence>
<accession>G9ZFS3</accession>
<dbReference type="RefSeq" id="WP_006985580.1">
    <property type="nucleotide sequence ID" value="NZ_JH417927.1"/>
</dbReference>
<organism evidence="1 2">
    <name type="scientific">Cardiobacterium valvarum F0432</name>
    <dbReference type="NCBI Taxonomy" id="797473"/>
    <lineage>
        <taxon>Bacteria</taxon>
        <taxon>Pseudomonadati</taxon>
        <taxon>Pseudomonadota</taxon>
        <taxon>Gammaproteobacteria</taxon>
        <taxon>Cardiobacteriales</taxon>
        <taxon>Cardiobacteriaceae</taxon>
        <taxon>Cardiobacterium</taxon>
    </lineage>
</organism>
<sequence length="46" mass="5123">MTNQPTNTTRKVLLFVLNFVFTDGEAITVRQKNVDVTRGEGGIIDL</sequence>
<name>G9ZFS3_9GAMM</name>